<feature type="domain" description="Myb/SANT-like" evidence="2">
    <location>
        <begin position="46"/>
        <end position="138"/>
    </location>
</feature>
<feature type="compositionally biased region" description="Low complexity" evidence="1">
    <location>
        <begin position="203"/>
        <end position="218"/>
    </location>
</feature>
<accession>A0A5C3P9S6</accession>
<proteinExistence type="predicted"/>
<feature type="compositionally biased region" description="Low complexity" evidence="1">
    <location>
        <begin position="266"/>
        <end position="276"/>
    </location>
</feature>
<feature type="region of interest" description="Disordered" evidence="1">
    <location>
        <begin position="171"/>
        <end position="280"/>
    </location>
</feature>
<dbReference type="PANTHER" id="PTHR47072">
    <property type="match status" value="1"/>
</dbReference>
<protein>
    <recommendedName>
        <fullName evidence="2">Myb/SANT-like domain-containing protein</fullName>
    </recommendedName>
</protein>
<dbReference type="PANTHER" id="PTHR47072:SF4">
    <property type="entry name" value="MYB_SANT-LIKE DOMAIN-CONTAINING PROTEIN"/>
    <property type="match status" value="1"/>
</dbReference>
<reference evidence="3 4" key="1">
    <citation type="journal article" date="2019" name="Nat. Ecol. Evol.">
        <title>Megaphylogeny resolves global patterns of mushroom evolution.</title>
        <authorList>
            <person name="Varga T."/>
            <person name="Krizsan K."/>
            <person name="Foldi C."/>
            <person name="Dima B."/>
            <person name="Sanchez-Garcia M."/>
            <person name="Sanchez-Ramirez S."/>
            <person name="Szollosi G.J."/>
            <person name="Szarkandi J.G."/>
            <person name="Papp V."/>
            <person name="Albert L."/>
            <person name="Andreopoulos W."/>
            <person name="Angelini C."/>
            <person name="Antonin V."/>
            <person name="Barry K.W."/>
            <person name="Bougher N.L."/>
            <person name="Buchanan P."/>
            <person name="Buyck B."/>
            <person name="Bense V."/>
            <person name="Catcheside P."/>
            <person name="Chovatia M."/>
            <person name="Cooper J."/>
            <person name="Damon W."/>
            <person name="Desjardin D."/>
            <person name="Finy P."/>
            <person name="Geml J."/>
            <person name="Haridas S."/>
            <person name="Hughes K."/>
            <person name="Justo A."/>
            <person name="Karasinski D."/>
            <person name="Kautmanova I."/>
            <person name="Kiss B."/>
            <person name="Kocsube S."/>
            <person name="Kotiranta H."/>
            <person name="LaButti K.M."/>
            <person name="Lechner B.E."/>
            <person name="Liimatainen K."/>
            <person name="Lipzen A."/>
            <person name="Lukacs Z."/>
            <person name="Mihaltcheva S."/>
            <person name="Morgado L.N."/>
            <person name="Niskanen T."/>
            <person name="Noordeloos M.E."/>
            <person name="Ohm R.A."/>
            <person name="Ortiz-Santana B."/>
            <person name="Ovrebo C."/>
            <person name="Racz N."/>
            <person name="Riley R."/>
            <person name="Savchenko A."/>
            <person name="Shiryaev A."/>
            <person name="Soop K."/>
            <person name="Spirin V."/>
            <person name="Szebenyi C."/>
            <person name="Tomsovsky M."/>
            <person name="Tulloss R.E."/>
            <person name="Uehling J."/>
            <person name="Grigoriev I.V."/>
            <person name="Vagvolgyi C."/>
            <person name="Papp T."/>
            <person name="Martin F.M."/>
            <person name="Miettinen O."/>
            <person name="Hibbett D.S."/>
            <person name="Nagy L.G."/>
        </authorList>
    </citation>
    <scope>NUCLEOTIDE SEQUENCE [LARGE SCALE GENOMIC DNA]</scope>
    <source>
        <strain evidence="3 4">HHB13444</strain>
    </source>
</reference>
<feature type="compositionally biased region" description="Polar residues" evidence="1">
    <location>
        <begin position="247"/>
        <end position="258"/>
    </location>
</feature>
<evidence type="ECO:0000259" key="2">
    <source>
        <dbReference type="Pfam" id="PF12776"/>
    </source>
</evidence>
<dbReference type="InterPro" id="IPR024752">
    <property type="entry name" value="Myb/SANT-like_dom"/>
</dbReference>
<dbReference type="Proteomes" id="UP000308197">
    <property type="component" value="Unassembled WGS sequence"/>
</dbReference>
<dbReference type="EMBL" id="ML211201">
    <property type="protein sequence ID" value="TFK86406.1"/>
    <property type="molecule type" value="Genomic_DNA"/>
</dbReference>
<organism evidence="3 4">
    <name type="scientific">Polyporus arcularius HHB13444</name>
    <dbReference type="NCBI Taxonomy" id="1314778"/>
    <lineage>
        <taxon>Eukaryota</taxon>
        <taxon>Fungi</taxon>
        <taxon>Dikarya</taxon>
        <taxon>Basidiomycota</taxon>
        <taxon>Agaricomycotina</taxon>
        <taxon>Agaricomycetes</taxon>
        <taxon>Polyporales</taxon>
        <taxon>Polyporaceae</taxon>
        <taxon>Polyporus</taxon>
    </lineage>
</organism>
<keyword evidence="4" id="KW-1185">Reference proteome</keyword>
<dbReference type="AlphaFoldDB" id="A0A5C3P9S6"/>
<evidence type="ECO:0000313" key="3">
    <source>
        <dbReference type="EMBL" id="TFK86406.1"/>
    </source>
</evidence>
<dbReference type="STRING" id="1314778.A0A5C3P9S6"/>
<dbReference type="InParanoid" id="A0A5C3P9S6"/>
<sequence>MASKAGTLAATSDTTETPAKAPKASEEVEADTPAPTVTGKKQHAVWRSCDDAILVKVLKEQRDAGNQADNGWKQVAWNAAAAALVGGPGGVKSWTGCRDHWRYLVQDYNLVHWLMTKVSGLGWDEEMKCVTAPPQVWEYAIKERREVEKFRGKPFPLYHEIGDLVAGRQATGQGTYRVSGQRKKTKKATNKATDSANPEVVNEESAAAPTPASPEFEFSYGRSSSAEPLPTQLPCTPERGRGRSSDGAESQSNSPVSRTQKRHRSPSSSPIPSASAKHSRITGPVAVNNVAGAMSQIANSIGASATEIATPTRRQKAVRTVAADKSLASNVKLRALKLFSRDIAICDSYLAIEDRPLRNEFLLGVLDDAESV</sequence>
<feature type="compositionally biased region" description="Basic residues" evidence="1">
    <location>
        <begin position="180"/>
        <end position="189"/>
    </location>
</feature>
<evidence type="ECO:0000313" key="4">
    <source>
        <dbReference type="Proteomes" id="UP000308197"/>
    </source>
</evidence>
<gene>
    <name evidence="3" type="ORF">K466DRAFT_600361</name>
</gene>
<feature type="region of interest" description="Disordered" evidence="1">
    <location>
        <begin position="1"/>
        <end position="42"/>
    </location>
</feature>
<dbReference type="Pfam" id="PF12776">
    <property type="entry name" value="Myb_DNA-bind_3"/>
    <property type="match status" value="1"/>
</dbReference>
<evidence type="ECO:0000256" key="1">
    <source>
        <dbReference type="SAM" id="MobiDB-lite"/>
    </source>
</evidence>
<name>A0A5C3P9S6_9APHY</name>